<evidence type="ECO:0000259" key="1">
    <source>
        <dbReference type="Pfam" id="PF12728"/>
    </source>
</evidence>
<sequence>MIPNRDLNPNDLLVLTPAQAGQLLNVCRSKIYDLAKSGELATITLYKGGPLRILRTDLDVFIAGRKEAMAQAIEEHLDRVEPRRHMTPPQSRN</sequence>
<dbReference type="RefSeq" id="WP_189063237.1">
    <property type="nucleotide sequence ID" value="NZ_BMQM01000001.1"/>
</dbReference>
<comment type="caution">
    <text evidence="2">The sequence shown here is derived from an EMBL/GenBank/DDBJ whole genome shotgun (WGS) entry which is preliminary data.</text>
</comment>
<gene>
    <name evidence="2" type="ORF">GCM10008959_03540</name>
</gene>
<dbReference type="EMBL" id="BMQM01000001">
    <property type="protein sequence ID" value="GGR45619.1"/>
    <property type="molecule type" value="Genomic_DNA"/>
</dbReference>
<evidence type="ECO:0000313" key="3">
    <source>
        <dbReference type="Proteomes" id="UP000634308"/>
    </source>
</evidence>
<keyword evidence="3" id="KW-1185">Reference proteome</keyword>
<evidence type="ECO:0000313" key="2">
    <source>
        <dbReference type="EMBL" id="GGR45619.1"/>
    </source>
</evidence>
<name>A0ABQ2RL09_9DEIO</name>
<proteinExistence type="predicted"/>
<organism evidence="2 3">
    <name type="scientific">Deinococcus seoulensis</name>
    <dbReference type="NCBI Taxonomy" id="1837379"/>
    <lineage>
        <taxon>Bacteria</taxon>
        <taxon>Thermotogati</taxon>
        <taxon>Deinococcota</taxon>
        <taxon>Deinococci</taxon>
        <taxon>Deinococcales</taxon>
        <taxon>Deinococcaceae</taxon>
        <taxon>Deinococcus</taxon>
    </lineage>
</organism>
<protein>
    <recommendedName>
        <fullName evidence="1">Helix-turn-helix domain-containing protein</fullName>
    </recommendedName>
</protein>
<dbReference type="Proteomes" id="UP000634308">
    <property type="component" value="Unassembled WGS sequence"/>
</dbReference>
<feature type="domain" description="Helix-turn-helix" evidence="1">
    <location>
        <begin position="14"/>
        <end position="65"/>
    </location>
</feature>
<dbReference type="InterPro" id="IPR041657">
    <property type="entry name" value="HTH_17"/>
</dbReference>
<reference evidence="3" key="1">
    <citation type="journal article" date="2019" name="Int. J. Syst. Evol. Microbiol.">
        <title>The Global Catalogue of Microorganisms (GCM) 10K type strain sequencing project: providing services to taxonomists for standard genome sequencing and annotation.</title>
        <authorList>
            <consortium name="The Broad Institute Genomics Platform"/>
            <consortium name="The Broad Institute Genome Sequencing Center for Infectious Disease"/>
            <person name="Wu L."/>
            <person name="Ma J."/>
        </authorList>
    </citation>
    <scope>NUCLEOTIDE SEQUENCE [LARGE SCALE GENOMIC DNA]</scope>
    <source>
        <strain evidence="3">JCM 31404</strain>
    </source>
</reference>
<accession>A0ABQ2RL09</accession>
<dbReference type="Pfam" id="PF12728">
    <property type="entry name" value="HTH_17"/>
    <property type="match status" value="1"/>
</dbReference>